<organism evidence="2 3">
    <name type="scientific">Tetrabaena socialis</name>
    <dbReference type="NCBI Taxonomy" id="47790"/>
    <lineage>
        <taxon>Eukaryota</taxon>
        <taxon>Viridiplantae</taxon>
        <taxon>Chlorophyta</taxon>
        <taxon>core chlorophytes</taxon>
        <taxon>Chlorophyceae</taxon>
        <taxon>CS clade</taxon>
        <taxon>Chlamydomonadales</taxon>
        <taxon>Tetrabaenaceae</taxon>
        <taxon>Tetrabaena</taxon>
    </lineage>
</organism>
<dbReference type="OrthoDB" id="415590at2759"/>
<keyword evidence="3" id="KW-1185">Reference proteome</keyword>
<evidence type="ECO:0000259" key="1">
    <source>
        <dbReference type="Pfam" id="PF00294"/>
    </source>
</evidence>
<comment type="caution">
    <text evidence="2">The sequence shown here is derived from an EMBL/GenBank/DDBJ whole genome shotgun (WGS) entry which is preliminary data.</text>
</comment>
<gene>
    <name evidence="2" type="ORF">TSOC_006785</name>
</gene>
<dbReference type="PANTHER" id="PTHR47826:SF1">
    <property type="entry name" value="OS03G0164700 PROTEIN"/>
    <property type="match status" value="1"/>
</dbReference>
<evidence type="ECO:0000313" key="2">
    <source>
        <dbReference type="EMBL" id="PNH06801.1"/>
    </source>
</evidence>
<dbReference type="SUPFAM" id="SSF53613">
    <property type="entry name" value="Ribokinase-like"/>
    <property type="match status" value="1"/>
</dbReference>
<feature type="domain" description="Carbohydrate kinase PfkB" evidence="1">
    <location>
        <begin position="133"/>
        <end position="266"/>
    </location>
</feature>
<dbReference type="AlphaFoldDB" id="A0A2J8A2Q0"/>
<evidence type="ECO:0000313" key="3">
    <source>
        <dbReference type="Proteomes" id="UP000236333"/>
    </source>
</evidence>
<proteinExistence type="predicted"/>
<dbReference type="Proteomes" id="UP000236333">
    <property type="component" value="Unassembled WGS sequence"/>
</dbReference>
<name>A0A2J8A2Q0_9CHLO</name>
<dbReference type="Gene3D" id="3.40.1190.20">
    <property type="match status" value="1"/>
</dbReference>
<sequence>MNLVRPSGSARSRLPPRLGPPALVLKLPPPCEVVVPGRLPTGRSSRWRARALVFASQGKSRCAFRTFLRKAEASCRSLVASSSRLSRLETKEAASSSAVPSISGTESGSIETHWLPLPLPAGSSNCARGGSGEEAQVVSGLSDPEAAAKWVLARPGARARWCVVKMGAAGALLCERGGAAAAEAGGAHHAAQAAEEAGGSGRREGGSVRTTRVGAVKVDVVDTVGCGDSFAAAVVMGYINSWPADVTLALANAVGGATATGRGAGRNVASADKVLALLAAGAAAGPEVQRAAFARARVELQRSLEGMAAGRGQARALGAVAA</sequence>
<dbReference type="InterPro" id="IPR011611">
    <property type="entry name" value="PfkB_dom"/>
</dbReference>
<protein>
    <recommendedName>
        <fullName evidence="1">Carbohydrate kinase PfkB domain-containing protein</fullName>
    </recommendedName>
</protein>
<dbReference type="InterPro" id="IPR029056">
    <property type="entry name" value="Ribokinase-like"/>
</dbReference>
<dbReference type="PANTHER" id="PTHR47826">
    <property type="entry name" value="OS03G0164700 PROTEIN"/>
    <property type="match status" value="1"/>
</dbReference>
<reference evidence="2 3" key="1">
    <citation type="journal article" date="2017" name="Mol. Biol. Evol.">
        <title>The 4-celled Tetrabaena socialis nuclear genome reveals the essential components for genetic control of cell number at the origin of multicellularity in the volvocine lineage.</title>
        <authorList>
            <person name="Featherston J."/>
            <person name="Arakaki Y."/>
            <person name="Hanschen E.R."/>
            <person name="Ferris P.J."/>
            <person name="Michod R.E."/>
            <person name="Olson B.J.S.C."/>
            <person name="Nozaki H."/>
            <person name="Durand P.M."/>
        </authorList>
    </citation>
    <scope>NUCLEOTIDE SEQUENCE [LARGE SCALE GENOMIC DNA]</scope>
    <source>
        <strain evidence="2 3">NIES-571</strain>
    </source>
</reference>
<accession>A0A2J8A2Q0</accession>
<dbReference type="Pfam" id="PF00294">
    <property type="entry name" value="PfkB"/>
    <property type="match status" value="1"/>
</dbReference>
<dbReference type="EMBL" id="PGGS01000214">
    <property type="protein sequence ID" value="PNH06801.1"/>
    <property type="molecule type" value="Genomic_DNA"/>
</dbReference>